<feature type="region of interest" description="Disordered" evidence="1">
    <location>
        <begin position="214"/>
        <end position="259"/>
    </location>
</feature>
<feature type="transmembrane region" description="Helical" evidence="2">
    <location>
        <begin position="59"/>
        <end position="79"/>
    </location>
</feature>
<accession>A0AAV2PQ58</accession>
<reference evidence="3 4" key="1">
    <citation type="submission" date="2024-05" db="EMBL/GenBank/DDBJ databases">
        <authorList>
            <person name="Wallberg A."/>
        </authorList>
    </citation>
    <scope>NUCLEOTIDE SEQUENCE [LARGE SCALE GENOMIC DNA]</scope>
</reference>
<evidence type="ECO:0000256" key="1">
    <source>
        <dbReference type="SAM" id="MobiDB-lite"/>
    </source>
</evidence>
<organism evidence="3 4">
    <name type="scientific">Meganyctiphanes norvegica</name>
    <name type="common">Northern krill</name>
    <name type="synonym">Thysanopoda norvegica</name>
    <dbReference type="NCBI Taxonomy" id="48144"/>
    <lineage>
        <taxon>Eukaryota</taxon>
        <taxon>Metazoa</taxon>
        <taxon>Ecdysozoa</taxon>
        <taxon>Arthropoda</taxon>
        <taxon>Crustacea</taxon>
        <taxon>Multicrustacea</taxon>
        <taxon>Malacostraca</taxon>
        <taxon>Eumalacostraca</taxon>
        <taxon>Eucarida</taxon>
        <taxon>Euphausiacea</taxon>
        <taxon>Euphausiidae</taxon>
        <taxon>Meganyctiphanes</taxon>
    </lineage>
</organism>
<proteinExistence type="predicted"/>
<comment type="caution">
    <text evidence="3">The sequence shown here is derived from an EMBL/GenBank/DDBJ whole genome shotgun (WGS) entry which is preliminary data.</text>
</comment>
<evidence type="ECO:0000313" key="4">
    <source>
        <dbReference type="Proteomes" id="UP001497623"/>
    </source>
</evidence>
<evidence type="ECO:0000313" key="3">
    <source>
        <dbReference type="EMBL" id="CAL4063331.1"/>
    </source>
</evidence>
<feature type="transmembrane region" description="Helical" evidence="2">
    <location>
        <begin position="99"/>
        <end position="120"/>
    </location>
</feature>
<dbReference type="Proteomes" id="UP001497623">
    <property type="component" value="Unassembled WGS sequence"/>
</dbReference>
<keyword evidence="4" id="KW-1185">Reference proteome</keyword>
<protein>
    <submittedName>
        <fullName evidence="3">Uncharacterized protein</fullName>
    </submittedName>
</protein>
<keyword evidence="2" id="KW-1133">Transmembrane helix</keyword>
<keyword evidence="2" id="KW-0472">Membrane</keyword>
<gene>
    <name evidence="3" type="ORF">MNOR_LOCUS3294</name>
</gene>
<name>A0AAV2PQ58_MEGNR</name>
<keyword evidence="2" id="KW-0812">Transmembrane</keyword>
<evidence type="ECO:0000256" key="2">
    <source>
        <dbReference type="SAM" id="Phobius"/>
    </source>
</evidence>
<sequence>MSYQQPPYQTTVMQPVVVQPMQPVVVPVVSGGRFPDQNRGPAHIRSGAKLGGHFVSGNCICWMSVFGGTMVIMSLIMLLTTNWDMTLWRDFGFALPPSAIPGIMLGIIGAPFAIISCYLCKITKENYDKQRSQENTAPYSEPFINAESSPGHVYSGQGQPAVGQPAVGTGSTIYLPVQSGAPSPIMYPHQNISVSYNNSSLSLPYSGQMGAVYQPSQPRIDIGPGEVPYPGPSSTSIPEKVFAPEYNQQPASAPPPYSP</sequence>
<dbReference type="EMBL" id="CAXKWB010001110">
    <property type="protein sequence ID" value="CAL4063331.1"/>
    <property type="molecule type" value="Genomic_DNA"/>
</dbReference>
<dbReference type="AlphaFoldDB" id="A0AAV2PQ58"/>